<evidence type="ECO:0000313" key="5">
    <source>
        <dbReference type="EMBL" id="AYQ72159.1"/>
    </source>
</evidence>
<accession>A0A3G3JXC6</accession>
<dbReference type="InterPro" id="IPR050834">
    <property type="entry name" value="Glycosyltransf_2"/>
</dbReference>
<protein>
    <submittedName>
        <fullName evidence="5">Glycosyltransferase</fullName>
    </submittedName>
</protein>
<name>A0A3G3JXC6_9BACL</name>
<feature type="domain" description="Glycosyltransferase 2-like" evidence="4">
    <location>
        <begin position="13"/>
        <end position="121"/>
    </location>
</feature>
<dbReference type="Pfam" id="PF00535">
    <property type="entry name" value="Glycos_transf_2"/>
    <property type="match status" value="1"/>
</dbReference>
<dbReference type="RefSeq" id="WP_123040219.1">
    <property type="nucleotide sequence ID" value="NZ_CP033433.1"/>
</dbReference>
<dbReference type="PANTHER" id="PTHR43685:SF5">
    <property type="entry name" value="GLYCOSYLTRANSFERASE EPSE-RELATED"/>
    <property type="match status" value="1"/>
</dbReference>
<organism evidence="5 6">
    <name type="scientific">Cohnella candidum</name>
    <dbReference type="NCBI Taxonomy" id="2674991"/>
    <lineage>
        <taxon>Bacteria</taxon>
        <taxon>Bacillati</taxon>
        <taxon>Bacillota</taxon>
        <taxon>Bacilli</taxon>
        <taxon>Bacillales</taxon>
        <taxon>Paenibacillaceae</taxon>
        <taxon>Cohnella</taxon>
    </lineage>
</organism>
<dbReference type="AlphaFoldDB" id="A0A3G3JXC6"/>
<sequence>MAHFISRKYGVSIVTCTNRPEFFTNLLKNYKNQRYRNKELIIVLNNDSMHLDDYRDKVAQYPNVSVYQLPESVSLGRCLNHGIAHAKLPLIAKFDDDDYYSPYYLLEQVKALVRKRSDVVGKHACLVYVAAKKKLIIRSPSQKNKFLTFVQGGTILFRMRVFKKVRFANRTVGEDVKFLRSCRKKGFKVYATSPFNYVYIRRKNKKSHTWKANDRFYLAGSRHVAKTQQFRRIAIRKM</sequence>
<dbReference type="InterPro" id="IPR029044">
    <property type="entry name" value="Nucleotide-diphossugar_trans"/>
</dbReference>
<evidence type="ECO:0000256" key="1">
    <source>
        <dbReference type="ARBA" id="ARBA00006739"/>
    </source>
</evidence>
<evidence type="ECO:0000256" key="3">
    <source>
        <dbReference type="ARBA" id="ARBA00022679"/>
    </source>
</evidence>
<dbReference type="SUPFAM" id="SSF53448">
    <property type="entry name" value="Nucleotide-diphospho-sugar transferases"/>
    <property type="match status" value="1"/>
</dbReference>
<evidence type="ECO:0000256" key="2">
    <source>
        <dbReference type="ARBA" id="ARBA00022676"/>
    </source>
</evidence>
<reference evidence="5 6" key="1">
    <citation type="submission" date="2018-10" db="EMBL/GenBank/DDBJ databases">
        <title>Genome Sequence of Cohnella sp.</title>
        <authorList>
            <person name="Srinivasan S."/>
            <person name="Kim M.K."/>
        </authorList>
    </citation>
    <scope>NUCLEOTIDE SEQUENCE [LARGE SCALE GENOMIC DNA]</scope>
    <source>
        <strain evidence="5 6">18JY8-7</strain>
    </source>
</reference>
<keyword evidence="3 5" id="KW-0808">Transferase</keyword>
<dbReference type="KEGG" id="coh:EAV92_06005"/>
<evidence type="ECO:0000313" key="6">
    <source>
        <dbReference type="Proteomes" id="UP000269097"/>
    </source>
</evidence>
<dbReference type="Gene3D" id="3.90.550.10">
    <property type="entry name" value="Spore Coat Polysaccharide Biosynthesis Protein SpsA, Chain A"/>
    <property type="match status" value="1"/>
</dbReference>
<dbReference type="Proteomes" id="UP000269097">
    <property type="component" value="Chromosome"/>
</dbReference>
<keyword evidence="6" id="KW-1185">Reference proteome</keyword>
<proteinExistence type="inferred from homology"/>
<dbReference type="InterPro" id="IPR001173">
    <property type="entry name" value="Glyco_trans_2-like"/>
</dbReference>
<gene>
    <name evidence="5" type="ORF">EAV92_06005</name>
</gene>
<comment type="similarity">
    <text evidence="1">Belongs to the glycosyltransferase 2 family.</text>
</comment>
<keyword evidence="2" id="KW-0328">Glycosyltransferase</keyword>
<dbReference type="PANTHER" id="PTHR43685">
    <property type="entry name" value="GLYCOSYLTRANSFERASE"/>
    <property type="match status" value="1"/>
</dbReference>
<evidence type="ECO:0000259" key="4">
    <source>
        <dbReference type="Pfam" id="PF00535"/>
    </source>
</evidence>
<dbReference type="EMBL" id="CP033433">
    <property type="protein sequence ID" value="AYQ72159.1"/>
    <property type="molecule type" value="Genomic_DNA"/>
</dbReference>
<dbReference type="GO" id="GO:0016757">
    <property type="term" value="F:glycosyltransferase activity"/>
    <property type="evidence" value="ECO:0007669"/>
    <property type="project" value="UniProtKB-KW"/>
</dbReference>